<protein>
    <submittedName>
        <fullName evidence="1">Polyprotein</fullName>
    </submittedName>
</protein>
<dbReference type="InterPro" id="IPR043502">
    <property type="entry name" value="DNA/RNA_pol_sf"/>
</dbReference>
<proteinExistence type="predicted"/>
<evidence type="ECO:0000313" key="1">
    <source>
        <dbReference type="EMBL" id="KYP35005.1"/>
    </source>
</evidence>
<name>A0A151QXR4_CAJCA</name>
<gene>
    <name evidence="1" type="ORF">KK1_043984</name>
</gene>
<evidence type="ECO:0000313" key="2">
    <source>
        <dbReference type="Proteomes" id="UP000075243"/>
    </source>
</evidence>
<organism evidence="1 2">
    <name type="scientific">Cajanus cajan</name>
    <name type="common">Pigeon pea</name>
    <name type="synonym">Cajanus indicus</name>
    <dbReference type="NCBI Taxonomy" id="3821"/>
    <lineage>
        <taxon>Eukaryota</taxon>
        <taxon>Viridiplantae</taxon>
        <taxon>Streptophyta</taxon>
        <taxon>Embryophyta</taxon>
        <taxon>Tracheophyta</taxon>
        <taxon>Spermatophyta</taxon>
        <taxon>Magnoliopsida</taxon>
        <taxon>eudicotyledons</taxon>
        <taxon>Gunneridae</taxon>
        <taxon>Pentapetalae</taxon>
        <taxon>rosids</taxon>
        <taxon>fabids</taxon>
        <taxon>Fabales</taxon>
        <taxon>Fabaceae</taxon>
        <taxon>Papilionoideae</taxon>
        <taxon>50 kb inversion clade</taxon>
        <taxon>NPAAA clade</taxon>
        <taxon>indigoferoid/millettioid clade</taxon>
        <taxon>Phaseoleae</taxon>
        <taxon>Cajanus</taxon>
    </lineage>
</organism>
<reference evidence="1" key="1">
    <citation type="journal article" date="2012" name="Nat. Biotechnol.">
        <title>Draft genome sequence of pigeonpea (Cajanus cajan), an orphan legume crop of resource-poor farmers.</title>
        <authorList>
            <person name="Varshney R.K."/>
            <person name="Chen W."/>
            <person name="Li Y."/>
            <person name="Bharti A.K."/>
            <person name="Saxena R.K."/>
            <person name="Schlueter J.A."/>
            <person name="Donoghue M.T."/>
            <person name="Azam S."/>
            <person name="Fan G."/>
            <person name="Whaley A.M."/>
            <person name="Farmer A.D."/>
            <person name="Sheridan J."/>
            <person name="Iwata A."/>
            <person name="Tuteja R."/>
            <person name="Penmetsa R.V."/>
            <person name="Wu W."/>
            <person name="Upadhyaya H.D."/>
            <person name="Yang S.P."/>
            <person name="Shah T."/>
            <person name="Saxena K.B."/>
            <person name="Michael T."/>
            <person name="McCombie W.R."/>
            <person name="Yang B."/>
            <person name="Zhang G."/>
            <person name="Yang H."/>
            <person name="Wang J."/>
            <person name="Spillane C."/>
            <person name="Cook D.R."/>
            <person name="May G.D."/>
            <person name="Xu X."/>
            <person name="Jackson S.A."/>
        </authorList>
    </citation>
    <scope>NUCLEOTIDE SEQUENCE [LARGE SCALE GENOMIC DNA]</scope>
</reference>
<dbReference type="Gramene" id="C.cajan_43500.t">
    <property type="protein sequence ID" value="C.cajan_43500.t"/>
    <property type="gene ID" value="C.cajan_43500"/>
</dbReference>
<keyword evidence="2" id="KW-1185">Reference proteome</keyword>
<sequence>MDVFSTHPGMSPSDLKLARQECQELLRQGLIEHTESNWTCQAFYVEKRSERLRGKKRLVIDYKPAVFIEEMEGKKFYCGHARHHFEVQMDNSSFPKILDFKNKLPPEPQILRLKDWFSMYDFTVKYIKGKNNLITDFLSRPQKPVFVISSSHSFPLIFMVKPLSDTAKTRKLYPPSLEPKSPEEIIQFAKAHYFYYLHETLRFKIVPPSMFDPTEDHSGIFELFCEIGWDLSEPTLWAIWCKTVQNPIPIALRTQSTYDILINPDKDDYLFWTLKIKTHRIQSTIQHKRSRKYKT</sequence>
<dbReference type="Gene3D" id="3.10.10.10">
    <property type="entry name" value="HIV Type 1 Reverse Transcriptase, subunit A, domain 1"/>
    <property type="match status" value="1"/>
</dbReference>
<dbReference type="EMBL" id="KQ484462">
    <property type="protein sequence ID" value="KYP35005.1"/>
    <property type="molecule type" value="Genomic_DNA"/>
</dbReference>
<dbReference type="SUPFAM" id="SSF56672">
    <property type="entry name" value="DNA/RNA polymerases"/>
    <property type="match status" value="1"/>
</dbReference>
<dbReference type="AlphaFoldDB" id="A0A151QXR4"/>
<accession>A0A151QXR4</accession>
<dbReference type="Proteomes" id="UP000075243">
    <property type="component" value="Unassembled WGS sequence"/>
</dbReference>